<gene>
    <name evidence="2" type="ORF">ABS361_13665</name>
</gene>
<keyword evidence="1" id="KW-0812">Transmembrane</keyword>
<keyword evidence="1" id="KW-0472">Membrane</keyword>
<protein>
    <submittedName>
        <fullName evidence="2">DUF983 domain-containing protein</fullName>
    </submittedName>
</protein>
<feature type="transmembrane region" description="Helical" evidence="1">
    <location>
        <begin position="63"/>
        <end position="83"/>
    </location>
</feature>
<organism evidence="2">
    <name type="scientific">Methyloraptor flagellatus</name>
    <dbReference type="NCBI Taxonomy" id="3162530"/>
    <lineage>
        <taxon>Bacteria</taxon>
        <taxon>Pseudomonadati</taxon>
        <taxon>Pseudomonadota</taxon>
        <taxon>Alphaproteobacteria</taxon>
        <taxon>Hyphomicrobiales</taxon>
        <taxon>Ancalomicrobiaceae</taxon>
        <taxon>Methyloraptor</taxon>
    </lineage>
</organism>
<reference evidence="2" key="1">
    <citation type="submission" date="2024-06" db="EMBL/GenBank/DDBJ databases">
        <title>Methylostella associata gen. nov., sp. nov., a novel Ancalomicrobiaceae-affiliated facultatively methylotrophic bacteria that feed on methanotrophs of the genus Methylococcus.</title>
        <authorList>
            <person name="Saltykova V."/>
            <person name="Danilova O.V."/>
            <person name="Oshkin I.Y."/>
            <person name="Belova S.E."/>
            <person name="Pimenov N.V."/>
            <person name="Dedysh S.N."/>
        </authorList>
    </citation>
    <scope>NUCLEOTIDE SEQUENCE</scope>
    <source>
        <strain evidence="2">S20</strain>
    </source>
</reference>
<accession>A0AAU7X6T8</accession>
<dbReference type="KEGG" id="mflg:ABS361_13665"/>
<name>A0AAU7X6T8_9HYPH</name>
<dbReference type="Pfam" id="PF06170">
    <property type="entry name" value="DUF983"/>
    <property type="match status" value="1"/>
</dbReference>
<dbReference type="AlphaFoldDB" id="A0AAU7X6T8"/>
<dbReference type="InterPro" id="IPR009325">
    <property type="entry name" value="DUF983"/>
</dbReference>
<evidence type="ECO:0000256" key="1">
    <source>
        <dbReference type="SAM" id="Phobius"/>
    </source>
</evidence>
<proteinExistence type="predicted"/>
<feature type="transmembrane region" description="Helical" evidence="1">
    <location>
        <begin position="89"/>
        <end position="108"/>
    </location>
</feature>
<keyword evidence="1" id="KW-1133">Transmembrane helix</keyword>
<dbReference type="RefSeq" id="WP_407048249.1">
    <property type="nucleotide sequence ID" value="NZ_CP158568.1"/>
</dbReference>
<dbReference type="EMBL" id="CP158568">
    <property type="protein sequence ID" value="XBY43146.1"/>
    <property type="molecule type" value="Genomic_DNA"/>
</dbReference>
<sequence length="134" mass="14584">MTDPAPQGHDHWFETPSPVAAALRGRCPRCGEGRLLSGFLNTAPRCEVCGLDFKFIDSGDGPAVFVILIVGFIVVGAALYTEVKYQPPMWLHAVLWLPLILGLSLGLLRPLKGAMIGLQYQNKANEGVLDDPRE</sequence>
<evidence type="ECO:0000313" key="2">
    <source>
        <dbReference type="EMBL" id="XBY43146.1"/>
    </source>
</evidence>